<organism evidence="2 3">
    <name type="scientific">Gryllotalpicola koreensis</name>
    <dbReference type="NCBI Taxonomy" id="993086"/>
    <lineage>
        <taxon>Bacteria</taxon>
        <taxon>Bacillati</taxon>
        <taxon>Actinomycetota</taxon>
        <taxon>Actinomycetes</taxon>
        <taxon>Micrococcales</taxon>
        <taxon>Microbacteriaceae</taxon>
        <taxon>Gryllotalpicola</taxon>
    </lineage>
</organism>
<keyword evidence="1" id="KW-0472">Membrane</keyword>
<gene>
    <name evidence="2" type="ORF">GCM10022287_33480</name>
</gene>
<accession>A0ABP8A8Z4</accession>
<sequence length="70" mass="8030">MTEAQVWTIIGVFATLFFSMLALMSNMFVRVIRAEIGRLDSKFDIVNAKIDALDRDVQLLFRREFGSDAE</sequence>
<keyword evidence="1" id="KW-0812">Transmembrane</keyword>
<dbReference type="Proteomes" id="UP001501079">
    <property type="component" value="Unassembled WGS sequence"/>
</dbReference>
<comment type="caution">
    <text evidence="2">The sequence shown here is derived from an EMBL/GenBank/DDBJ whole genome shotgun (WGS) entry which is preliminary data.</text>
</comment>
<evidence type="ECO:0000313" key="3">
    <source>
        <dbReference type="Proteomes" id="UP001501079"/>
    </source>
</evidence>
<evidence type="ECO:0000313" key="2">
    <source>
        <dbReference type="EMBL" id="GAA4180097.1"/>
    </source>
</evidence>
<evidence type="ECO:0000256" key="1">
    <source>
        <dbReference type="SAM" id="Phobius"/>
    </source>
</evidence>
<keyword evidence="1" id="KW-1133">Transmembrane helix</keyword>
<reference evidence="3" key="1">
    <citation type="journal article" date="2019" name="Int. J. Syst. Evol. Microbiol.">
        <title>The Global Catalogue of Microorganisms (GCM) 10K type strain sequencing project: providing services to taxonomists for standard genome sequencing and annotation.</title>
        <authorList>
            <consortium name="The Broad Institute Genomics Platform"/>
            <consortium name="The Broad Institute Genome Sequencing Center for Infectious Disease"/>
            <person name="Wu L."/>
            <person name="Ma J."/>
        </authorList>
    </citation>
    <scope>NUCLEOTIDE SEQUENCE [LARGE SCALE GENOMIC DNA]</scope>
    <source>
        <strain evidence="3">JCM 17591</strain>
    </source>
</reference>
<feature type="transmembrane region" description="Helical" evidence="1">
    <location>
        <begin position="6"/>
        <end position="29"/>
    </location>
</feature>
<keyword evidence="3" id="KW-1185">Reference proteome</keyword>
<dbReference type="EMBL" id="BAABBW010000005">
    <property type="protein sequence ID" value="GAA4180097.1"/>
    <property type="molecule type" value="Genomic_DNA"/>
</dbReference>
<proteinExistence type="predicted"/>
<name>A0ABP8A8Z4_9MICO</name>
<protein>
    <submittedName>
        <fullName evidence="2">Uncharacterized protein</fullName>
    </submittedName>
</protein>